<sequence>LAGRPNGLRGVSLWWSDVSLLGTRVDSNSDWFSEGVTKQIGNGFLTSFWFDPWVGGVPLRTRYQSA</sequence>
<keyword evidence="1" id="KW-0418">Kinase</keyword>
<proteinExistence type="predicted"/>
<protein>
    <submittedName>
        <fullName evidence="1">Cysteine-rich receptor-like protein kinase</fullName>
    </submittedName>
</protein>
<comment type="caution">
    <text evidence="1">The sequence shown here is derived from an EMBL/GenBank/DDBJ whole genome shotgun (WGS) entry which is preliminary data.</text>
</comment>
<dbReference type="EMBL" id="LXQA011315184">
    <property type="protein sequence ID" value="MCI92936.1"/>
    <property type="molecule type" value="Genomic_DNA"/>
</dbReference>
<reference evidence="1 2" key="1">
    <citation type="journal article" date="2018" name="Front. Plant Sci.">
        <title>Red Clover (Trifolium pratense) and Zigzag Clover (T. medium) - A Picture of Genomic Similarities and Differences.</title>
        <authorList>
            <person name="Dluhosova J."/>
            <person name="Istvanek J."/>
            <person name="Nedelnik J."/>
            <person name="Repkova J."/>
        </authorList>
    </citation>
    <scope>NUCLEOTIDE SEQUENCE [LARGE SCALE GENOMIC DNA]</scope>
    <source>
        <strain evidence="2">cv. 10/8</strain>
        <tissue evidence="1">Leaf</tissue>
    </source>
</reference>
<name>A0A392VXK5_9FABA</name>
<keyword evidence="1" id="KW-0808">Transferase</keyword>
<evidence type="ECO:0000313" key="2">
    <source>
        <dbReference type="Proteomes" id="UP000265520"/>
    </source>
</evidence>
<evidence type="ECO:0000313" key="1">
    <source>
        <dbReference type="EMBL" id="MCI92936.1"/>
    </source>
</evidence>
<feature type="non-terminal residue" evidence="1">
    <location>
        <position position="1"/>
    </location>
</feature>
<keyword evidence="1" id="KW-0675">Receptor</keyword>
<dbReference type="GO" id="GO:0016301">
    <property type="term" value="F:kinase activity"/>
    <property type="evidence" value="ECO:0007669"/>
    <property type="project" value="UniProtKB-KW"/>
</dbReference>
<accession>A0A392VXK5</accession>
<organism evidence="1 2">
    <name type="scientific">Trifolium medium</name>
    <dbReference type="NCBI Taxonomy" id="97028"/>
    <lineage>
        <taxon>Eukaryota</taxon>
        <taxon>Viridiplantae</taxon>
        <taxon>Streptophyta</taxon>
        <taxon>Embryophyta</taxon>
        <taxon>Tracheophyta</taxon>
        <taxon>Spermatophyta</taxon>
        <taxon>Magnoliopsida</taxon>
        <taxon>eudicotyledons</taxon>
        <taxon>Gunneridae</taxon>
        <taxon>Pentapetalae</taxon>
        <taxon>rosids</taxon>
        <taxon>fabids</taxon>
        <taxon>Fabales</taxon>
        <taxon>Fabaceae</taxon>
        <taxon>Papilionoideae</taxon>
        <taxon>50 kb inversion clade</taxon>
        <taxon>NPAAA clade</taxon>
        <taxon>Hologalegina</taxon>
        <taxon>IRL clade</taxon>
        <taxon>Trifolieae</taxon>
        <taxon>Trifolium</taxon>
    </lineage>
</organism>
<dbReference type="Proteomes" id="UP000265520">
    <property type="component" value="Unassembled WGS sequence"/>
</dbReference>
<keyword evidence="2" id="KW-1185">Reference proteome</keyword>
<dbReference type="AlphaFoldDB" id="A0A392VXK5"/>